<feature type="region of interest" description="Disordered" evidence="2">
    <location>
        <begin position="247"/>
        <end position="274"/>
    </location>
</feature>
<dbReference type="SMART" id="SM00173">
    <property type="entry name" value="RAS"/>
    <property type="match status" value="1"/>
</dbReference>
<proteinExistence type="predicted"/>
<dbReference type="SUPFAM" id="SSF52540">
    <property type="entry name" value="P-loop containing nucleoside triphosphate hydrolases"/>
    <property type="match status" value="1"/>
</dbReference>
<protein>
    <submittedName>
        <fullName evidence="3">Ras family protein</fullName>
    </submittedName>
</protein>
<organism evidence="3 4">
    <name type="scientific">Conidiobolus coronatus (strain ATCC 28846 / CBS 209.66 / NRRL 28638)</name>
    <name type="common">Delacroixia coronata</name>
    <dbReference type="NCBI Taxonomy" id="796925"/>
    <lineage>
        <taxon>Eukaryota</taxon>
        <taxon>Fungi</taxon>
        <taxon>Fungi incertae sedis</taxon>
        <taxon>Zoopagomycota</taxon>
        <taxon>Entomophthoromycotina</taxon>
        <taxon>Entomophthoromycetes</taxon>
        <taxon>Entomophthorales</taxon>
        <taxon>Ancylistaceae</taxon>
        <taxon>Conidiobolus</taxon>
    </lineage>
</organism>
<evidence type="ECO:0000313" key="4">
    <source>
        <dbReference type="Proteomes" id="UP000070444"/>
    </source>
</evidence>
<dbReference type="Pfam" id="PF00071">
    <property type="entry name" value="Ras"/>
    <property type="match status" value="1"/>
</dbReference>
<dbReference type="InterPro" id="IPR005225">
    <property type="entry name" value="Small_GTP-bd"/>
</dbReference>
<dbReference type="PANTHER" id="PTHR47978">
    <property type="match status" value="1"/>
</dbReference>
<evidence type="ECO:0000256" key="1">
    <source>
        <dbReference type="ARBA" id="ARBA00022741"/>
    </source>
</evidence>
<dbReference type="PRINTS" id="PR00449">
    <property type="entry name" value="RASTRNSFRMNG"/>
</dbReference>
<dbReference type="GO" id="GO:0005525">
    <property type="term" value="F:GTP binding"/>
    <property type="evidence" value="ECO:0007669"/>
    <property type="project" value="InterPro"/>
</dbReference>
<dbReference type="InterPro" id="IPR027417">
    <property type="entry name" value="P-loop_NTPase"/>
</dbReference>
<dbReference type="InterPro" id="IPR001806">
    <property type="entry name" value="Small_GTPase"/>
</dbReference>
<dbReference type="NCBIfam" id="TIGR00231">
    <property type="entry name" value="small_GTP"/>
    <property type="match status" value="1"/>
</dbReference>
<dbReference type="SMART" id="SM00175">
    <property type="entry name" value="RAB"/>
    <property type="match status" value="1"/>
</dbReference>
<reference evidence="3 4" key="1">
    <citation type="journal article" date="2015" name="Genome Biol. Evol.">
        <title>Phylogenomic analyses indicate that early fungi evolved digesting cell walls of algal ancestors of land plants.</title>
        <authorList>
            <person name="Chang Y."/>
            <person name="Wang S."/>
            <person name="Sekimoto S."/>
            <person name="Aerts A.L."/>
            <person name="Choi C."/>
            <person name="Clum A."/>
            <person name="LaButti K.M."/>
            <person name="Lindquist E.A."/>
            <person name="Yee Ngan C."/>
            <person name="Ohm R.A."/>
            <person name="Salamov A.A."/>
            <person name="Grigoriev I.V."/>
            <person name="Spatafora J.W."/>
            <person name="Berbee M.L."/>
        </authorList>
    </citation>
    <scope>NUCLEOTIDE SEQUENCE [LARGE SCALE GENOMIC DNA]</scope>
    <source>
        <strain evidence="3 4">NRRL 28638</strain>
    </source>
</reference>
<dbReference type="EMBL" id="KQ964601">
    <property type="protein sequence ID" value="KXN67993.1"/>
    <property type="molecule type" value="Genomic_DNA"/>
</dbReference>
<sequence>MSSPSPVNNSQSSGNSPSSAANSTPNANSNAKSTIQVKLVLLGEAAVGKSSVALRFVNKEFQENKEPTIGAAFLTQKSPVGDKTIKYEIWDTAGQERFHSLAPMYYRNAQAAVVVYDITKKATLDKAIAWIKELQRQANGNIVIALCGNKLDLADETQEVEVETEEGQDENEATTARQVATQVGEETAREFGLLFFETSAKSGQGINDMFTEIAKKLPLDSIISSRNPYRPNQLNSGNGRIDLLRESGGADSLNGTRGDRANGNNAGFSRGGCC</sequence>
<dbReference type="CDD" id="cd01860">
    <property type="entry name" value="Rab5_related"/>
    <property type="match status" value="1"/>
</dbReference>
<gene>
    <name evidence="3" type="ORF">CONCODRAFT_51915</name>
</gene>
<dbReference type="PROSITE" id="PS51420">
    <property type="entry name" value="RHO"/>
    <property type="match status" value="1"/>
</dbReference>
<dbReference type="Gene3D" id="3.40.50.300">
    <property type="entry name" value="P-loop containing nucleotide triphosphate hydrolases"/>
    <property type="match status" value="1"/>
</dbReference>
<name>A0A137NYT7_CONC2</name>
<dbReference type="SMART" id="SM00174">
    <property type="entry name" value="RHO"/>
    <property type="match status" value="1"/>
</dbReference>
<keyword evidence="4" id="KW-1185">Reference proteome</keyword>
<dbReference type="PROSITE" id="PS51421">
    <property type="entry name" value="RAS"/>
    <property type="match status" value="1"/>
</dbReference>
<evidence type="ECO:0000313" key="3">
    <source>
        <dbReference type="EMBL" id="KXN67993.1"/>
    </source>
</evidence>
<dbReference type="PROSITE" id="PS51419">
    <property type="entry name" value="RAB"/>
    <property type="match status" value="1"/>
</dbReference>
<keyword evidence="1" id="KW-0547">Nucleotide-binding</keyword>
<dbReference type="Proteomes" id="UP000070444">
    <property type="component" value="Unassembled WGS sequence"/>
</dbReference>
<dbReference type="STRING" id="796925.A0A137NYT7"/>
<dbReference type="SMART" id="SM00176">
    <property type="entry name" value="RAN"/>
    <property type="match status" value="1"/>
</dbReference>
<feature type="region of interest" description="Disordered" evidence="2">
    <location>
        <begin position="1"/>
        <end position="29"/>
    </location>
</feature>
<evidence type="ECO:0000256" key="2">
    <source>
        <dbReference type="SAM" id="MobiDB-lite"/>
    </source>
</evidence>
<dbReference type="FunFam" id="3.40.50.300:FF:000808">
    <property type="entry name" value="Small GTP-binding protein, putative"/>
    <property type="match status" value="1"/>
</dbReference>
<dbReference type="GO" id="GO:0003924">
    <property type="term" value="F:GTPase activity"/>
    <property type="evidence" value="ECO:0007669"/>
    <property type="project" value="InterPro"/>
</dbReference>
<dbReference type="SMART" id="SM00177">
    <property type="entry name" value="ARF"/>
    <property type="match status" value="1"/>
</dbReference>
<dbReference type="OMA" id="GASFFRY"/>
<dbReference type="OrthoDB" id="63533at2759"/>
<accession>A0A137NYT7</accession>
<dbReference type="AlphaFoldDB" id="A0A137NYT7"/>